<accession>A0AAW3JQA5</accession>
<dbReference type="AlphaFoldDB" id="A0AAW3JQA5"/>
<evidence type="ECO:0000313" key="2">
    <source>
        <dbReference type="Proteomes" id="UP000050833"/>
    </source>
</evidence>
<evidence type="ECO:0008006" key="3">
    <source>
        <dbReference type="Google" id="ProtNLM"/>
    </source>
</evidence>
<dbReference type="EMBL" id="LLKB01000005">
    <property type="protein sequence ID" value="KQC84500.1"/>
    <property type="molecule type" value="Genomic_DNA"/>
</dbReference>
<name>A0AAW3JQA5_9FIRM</name>
<protein>
    <recommendedName>
        <fullName evidence="3">DUF4007 domain-containing protein</fullName>
    </recommendedName>
</protein>
<reference evidence="1 2" key="1">
    <citation type="submission" date="2015-10" db="EMBL/GenBank/DDBJ databases">
        <title>Butyribacter intestini gen. nov., sp. nov., a butyric acid-producing bacterium of the family Lachnospiraceae isolated from the human faeces.</title>
        <authorList>
            <person name="Zou Y."/>
            <person name="Xue W."/>
            <person name="Luo G."/>
            <person name="Lv M."/>
        </authorList>
    </citation>
    <scope>NUCLEOTIDE SEQUENCE [LARGE SCALE GENOMIC DNA]</scope>
    <source>
        <strain evidence="1 2">TF01-11</strain>
    </source>
</reference>
<dbReference type="Proteomes" id="UP000050833">
    <property type="component" value="Unassembled WGS sequence"/>
</dbReference>
<keyword evidence="2" id="KW-1185">Reference proteome</keyword>
<proteinExistence type="predicted"/>
<evidence type="ECO:0000313" key="1">
    <source>
        <dbReference type="EMBL" id="KQC84500.1"/>
    </source>
</evidence>
<comment type="caution">
    <text evidence="1">The sequence shown here is derived from an EMBL/GenBank/DDBJ whole genome shotgun (WGS) entry which is preliminary data.</text>
</comment>
<sequence>MDNTKNINYTKFNEQSISKYSKDDIDCFDDDDSAISFLKDKDSFRAFNIGIADTFKRKGIDIDPEDKSAMASYLFSRLKAINATVEKETVYSWIDGSHRPKVEAGSRKRIYEICFALNLNTEETIWFFQHVYYDRAFNCHTIEEAVFYFAFSNGLSYKEALEIINIVNDADAPAGTNYEGNYTRFIQKRIKSMNSIDELIPFLIANRENFKAWNKTAGKTLKKLADEIILPARSKPKVDKLKRMVSRYQSAKDHYKNSSKTSSIYEEIRPEDYKDCGLIVREIIFDSIYDNYDLSQYEYIKELMSNNNYTKISALLRHLLTTSEGTQKADYIPYIVRNNFPTKKIISDLLSEEKISTSRSYDSIRKMIILLDFYRFWVNIKLSSKNDSCMSLSKEDQTKTYIEETDACLYDCGYENLYAGNPYDWIFLCAANSDEPLVFFKAYFSELLPEQQV</sequence>
<organism evidence="1 2">
    <name type="scientific">Butyribacter intestini</name>
    <dbReference type="NCBI Taxonomy" id="1703332"/>
    <lineage>
        <taxon>Bacteria</taxon>
        <taxon>Bacillati</taxon>
        <taxon>Bacillota</taxon>
        <taxon>Clostridia</taxon>
        <taxon>Lachnospirales</taxon>
        <taxon>Lachnospiraceae</taxon>
        <taxon>Butyribacter</taxon>
    </lineage>
</organism>
<gene>
    <name evidence="1" type="ORF">APZ18_06995</name>
</gene>
<dbReference type="RefSeq" id="WP_055943234.1">
    <property type="nucleotide sequence ID" value="NZ_JAQDDZ010000013.1"/>
</dbReference>